<comment type="caution">
    <text evidence="2">The sequence shown here is derived from an EMBL/GenBank/DDBJ whole genome shotgun (WGS) entry which is preliminary data.</text>
</comment>
<evidence type="ECO:0000313" key="2">
    <source>
        <dbReference type="EMBL" id="OGY40965.1"/>
    </source>
</evidence>
<gene>
    <name evidence="2" type="ORF">A2570_00535</name>
</gene>
<organism evidence="2 3">
    <name type="scientific">Candidatus Brennerbacteria bacterium RIFOXYD1_FULL_41_16</name>
    <dbReference type="NCBI Taxonomy" id="1797529"/>
    <lineage>
        <taxon>Bacteria</taxon>
        <taxon>Candidatus Brenneribacteriota</taxon>
    </lineage>
</organism>
<dbReference type="AlphaFoldDB" id="A0A1G1XLF5"/>
<dbReference type="SUPFAM" id="SSF64182">
    <property type="entry name" value="DHH phosphoesterases"/>
    <property type="match status" value="1"/>
</dbReference>
<dbReference type="STRING" id="1797529.A2570_00535"/>
<feature type="domain" description="DDH" evidence="1">
    <location>
        <begin position="28"/>
        <end position="169"/>
    </location>
</feature>
<dbReference type="PANTHER" id="PTHR47618:SF2">
    <property type="entry name" value="CYCLIC-DI-AMP PHOSPHODIESTERASE GDPP"/>
    <property type="match status" value="1"/>
</dbReference>
<sequence length="339" mass="38616">MKTEKESLKLTENKAFRLITEKIKKSKKVLLIGHRSPDLDCVGSLVSFFYVLKSREKDVRVLSDFKHSAWTNFNNPEISRKVSREFNPDLVIMVDYSNRDVLELGALKFLEKQNAFIITIDHHKKHSQLGDLIYIDDSIHSCCEILSRLFFSMKVDLTEKTRTALLTGMLHDTGIFAYYPLTLKSMRTIIRLNKTGEEFQKASLLSRSWNRVDDFVRFSKYATLMKIDRSLGFGLVVINNLVGDTGSLTSSISNQSIFIREIKSILVLKKIKGQRFFRASIRSSEESGIDVSKIAAFFNGGGHKKAAGFQSSMSSVKIIAKVKELIWEQIKNSKGKIQK</sequence>
<dbReference type="Pfam" id="PF01368">
    <property type="entry name" value="DHH"/>
    <property type="match status" value="1"/>
</dbReference>
<evidence type="ECO:0000259" key="1">
    <source>
        <dbReference type="Pfam" id="PF01368"/>
    </source>
</evidence>
<dbReference type="InterPro" id="IPR001667">
    <property type="entry name" value="DDH_dom"/>
</dbReference>
<name>A0A1G1XLF5_9BACT</name>
<dbReference type="Gene3D" id="3.90.1640.10">
    <property type="entry name" value="inorganic pyrophosphatase (n-terminal core)"/>
    <property type="match status" value="1"/>
</dbReference>
<evidence type="ECO:0000313" key="3">
    <source>
        <dbReference type="Proteomes" id="UP000178570"/>
    </source>
</evidence>
<dbReference type="Gene3D" id="3.10.310.30">
    <property type="match status" value="1"/>
</dbReference>
<dbReference type="InterPro" id="IPR038763">
    <property type="entry name" value="DHH_sf"/>
</dbReference>
<dbReference type="InterPro" id="IPR051319">
    <property type="entry name" value="Oligoribo/pAp-PDE_c-di-AMP_PDE"/>
</dbReference>
<protein>
    <recommendedName>
        <fullName evidence="1">DDH domain-containing protein</fullName>
    </recommendedName>
</protein>
<proteinExistence type="predicted"/>
<dbReference type="Proteomes" id="UP000178570">
    <property type="component" value="Unassembled WGS sequence"/>
</dbReference>
<reference evidence="2 3" key="1">
    <citation type="journal article" date="2016" name="Nat. Commun.">
        <title>Thousands of microbial genomes shed light on interconnected biogeochemical processes in an aquifer system.</title>
        <authorList>
            <person name="Anantharaman K."/>
            <person name="Brown C.T."/>
            <person name="Hug L.A."/>
            <person name="Sharon I."/>
            <person name="Castelle C.J."/>
            <person name="Probst A.J."/>
            <person name="Thomas B.C."/>
            <person name="Singh A."/>
            <person name="Wilkins M.J."/>
            <person name="Karaoz U."/>
            <person name="Brodie E.L."/>
            <person name="Williams K.H."/>
            <person name="Hubbard S.S."/>
            <person name="Banfield J.F."/>
        </authorList>
    </citation>
    <scope>NUCLEOTIDE SEQUENCE [LARGE SCALE GENOMIC DNA]</scope>
</reference>
<dbReference type="EMBL" id="MHHY01000003">
    <property type="protein sequence ID" value="OGY40965.1"/>
    <property type="molecule type" value="Genomic_DNA"/>
</dbReference>
<accession>A0A1G1XLF5</accession>
<dbReference type="PANTHER" id="PTHR47618">
    <property type="entry name" value="BIFUNCTIONAL OLIGORIBONUCLEASE AND PAP PHOSPHATASE NRNA"/>
    <property type="match status" value="1"/>
</dbReference>